<dbReference type="GO" id="GO:0004553">
    <property type="term" value="F:hydrolase activity, hydrolyzing O-glycosyl compounds"/>
    <property type="evidence" value="ECO:0007669"/>
    <property type="project" value="InterPro"/>
</dbReference>
<evidence type="ECO:0000259" key="2">
    <source>
        <dbReference type="Pfam" id="PF20009"/>
    </source>
</evidence>
<dbReference type="InterPro" id="IPR002105">
    <property type="entry name" value="Dockerin_1_rpt"/>
</dbReference>
<proteinExistence type="predicted"/>
<dbReference type="Pfam" id="PF20009">
    <property type="entry name" value="GEVED"/>
    <property type="match status" value="1"/>
</dbReference>
<dbReference type="Gene3D" id="2.60.40.3440">
    <property type="match status" value="1"/>
</dbReference>
<dbReference type="SUPFAM" id="SSF117074">
    <property type="entry name" value="Hypothetical protein PA1324"/>
    <property type="match status" value="1"/>
</dbReference>
<dbReference type="Pfam" id="PF17963">
    <property type="entry name" value="Big_9"/>
    <property type="match status" value="2"/>
</dbReference>
<protein>
    <recommendedName>
        <fullName evidence="2">GEVED domain-containing protein</fullName>
    </recommendedName>
</protein>
<dbReference type="Proteomes" id="UP000319908">
    <property type="component" value="Unassembled WGS sequence"/>
</dbReference>
<feature type="compositionally biased region" description="Low complexity" evidence="1">
    <location>
        <begin position="10"/>
        <end position="23"/>
    </location>
</feature>
<comment type="caution">
    <text evidence="3">The sequence shown here is derived from an EMBL/GenBank/DDBJ whole genome shotgun (WGS) entry which is preliminary data.</text>
</comment>
<feature type="compositionally biased region" description="Basic residues" evidence="1">
    <location>
        <begin position="24"/>
        <end position="42"/>
    </location>
</feature>
<dbReference type="Gene3D" id="2.60.40.2810">
    <property type="match status" value="1"/>
</dbReference>
<feature type="compositionally biased region" description="Low complexity" evidence="1">
    <location>
        <begin position="1789"/>
        <end position="1800"/>
    </location>
</feature>
<sequence>MIHRQPSQPSSDSFSSDADASLARSRHRSRREKMRSRRKASRRLTMEGLEQRQLLAANPLGPIPGADDYDGPRNVGTVSSFKYTEKEAAQIRGQNDSYLDAEFVPLGNGSGQRDTVDISGSVSFQQVGGQFVTDIDYFSVDLKAGDILDIATIGAATAFDVSLPSSTDPSQPSSSIWFAQDGQDPAAPITDLYPIDSPLQTLGNAYAAQVVPRDGRYTISVSASTGFTNYTLGLRTYRPVTESLAIGQQQIVYLDFDGGSFARDEFNQNFALPGVPVGGRFRVPDISQTLNLAGVQVASPDEYNQIARQITQTVERQFADVGNYGSNGNYSATGIPGQYGITILNSLDDPDPGNNPLVTRVVFGSVASFPEFVVPPLGIAQTIDVGNFDPSETALVWVDNEVDFVATVPTGASISQADILGLEIGATTTHELAHTFGLFHTDGTNLIPSLIDGGGTLNAENGLGVGADGILGTFDDVPVRFRTDIVDPAGVITFGTLFSPASLSLTLATGKGNTDGGTGSTAGTLSGQVFFDINGDGNGTGDPGLPGARVFLDVNQNGQLDASEPSAVSGSTGTYAIFAAPGTYTIVAQSPVSETSADLVNVGANGVLTNSGSTSAGQSSILPGSTVFLDYNSNGTQDFNEPSSVANNNGVYVITGATPGLQTLVIASPGNYVATTLASQTVTVGTGGGVGPTFGFSQVNPDVTGRKFADLNNNSTLDAGEPGIAGAYIYADLDGDNRPDLGEPFDITDANGYYKLDLPILGRPYAIREVAEPGFIRTLPNNAEGEYVVNFTGAPLGSHFDFGGLPSRDYGDAPDSYMTTVDAGGPSHGVADGLTIGSQIDRENDGQPNATASGDDLVNPDFDQIDDEDGVIVTSALRAGGTGTIAVSVTNTTGSTGYLQAWIDFNADGDFLDAGEQIRKDLVLGTGTSNIDITLPASFDVNADGTDDGVLDTFSRFRYSLTAGLGVGGAADTGEVEDHAIRILAAGNNGGLATDDVVTVPQNSVSFPIDVLRNDNNVSSNPLTISNVTSRSAAGGIVTIRPGNPGEQVVLYSPPSNFTGTDSFDYEVTDSFGNTGDATVSVTVQFATAKPIAVDDIFQVASNEKNVPLNILDNDIASVGGGLTITQVSQGTSGGSVTIDPAGRGVRYTPADGFVGSEQFSYTISDASGQTSQMARATIVLTPQALANDKAEFKIELLDANNDTPLLSLQAGQEFHLRVSVDDISVADSVAVQGLQSAFTDLLYTSELVSPVADPNGSFPFEITFGPQFETPSFQLGNTLTPGIIDEVGAVQALSDLVTIGSSDDRASFTGFTELFTITMKATGAGLATFKTDPADAAVSETTLITPSGPEVLTYDQIRYDSIQIEISPPGDNFPVALDDSFPVGVDSAGQAMAPGVPARLNVLTNDLISAGDTVTGLTIKQAPGNGSVVRVDVGNDGNLSNDYLAYTPGIGASGFDSFTYILTVESPQFGTVSSVAEVTMTVGAVENPLVSYDFTFVDEAGNPISTVPVGQRFGLRIDAIDLGSGRPPTEAVFAGFLDVLYNRNFLSTIPVDNGGNPNTFDFDVEFDPQFLLDAAVGVNDRPGLIDEFGSNQQDLGGSGTTLATIYFRGQRAGTTSVTGSPADRFPFQSTLIDKNDSPVAIENIQYDTASITITGSAEPLHNASMPADVNDDNLITAIDALIIINSMTRVESEGEDVASDARHYFLDVNGDGFVTSVDALQVINQLNKSTGSSGEPVVAQAVVPQPSEGTATVADPVAESAVTDHVISEISGRDVDAGLVTQSHETGVSSPVASASAAGEDADDDDLLALLADDVARQWS</sequence>
<dbReference type="Gene3D" id="2.60.40.10">
    <property type="entry name" value="Immunoglobulins"/>
    <property type="match status" value="2"/>
</dbReference>
<dbReference type="GO" id="GO:0000272">
    <property type="term" value="P:polysaccharide catabolic process"/>
    <property type="evidence" value="ECO:0007669"/>
    <property type="project" value="InterPro"/>
</dbReference>
<reference evidence="3 4" key="1">
    <citation type="journal article" date="2020" name="Antonie Van Leeuwenhoek">
        <title>Rhodopirellula heiligendammensis sp. nov., Rhodopirellula pilleata sp. nov., and Rhodopirellula solitaria sp. nov. isolated from natural or artificial marine surfaces in Northern Germany and California, USA, and emended description of the genus Rhodopirellula.</title>
        <authorList>
            <person name="Kallscheuer N."/>
            <person name="Wiegand S."/>
            <person name="Jogler M."/>
            <person name="Boedeker C."/>
            <person name="Peeters S.H."/>
            <person name="Rast P."/>
            <person name="Heuer A."/>
            <person name="Jetten M.S.M."/>
            <person name="Rohde M."/>
            <person name="Jogler C."/>
        </authorList>
    </citation>
    <scope>NUCLEOTIDE SEQUENCE [LARGE SCALE GENOMIC DNA]</scope>
    <source>
        <strain evidence="3 4">Poly21</strain>
    </source>
</reference>
<name>A0A5C6BGW8_9BACT</name>
<evidence type="ECO:0000256" key="1">
    <source>
        <dbReference type="SAM" id="MobiDB-lite"/>
    </source>
</evidence>
<dbReference type="InterPro" id="IPR013783">
    <property type="entry name" value="Ig-like_fold"/>
</dbReference>
<dbReference type="Gene3D" id="1.10.1330.10">
    <property type="entry name" value="Dockerin domain"/>
    <property type="match status" value="1"/>
</dbReference>
<gene>
    <name evidence="3" type="ORF">Poly21_46470</name>
</gene>
<dbReference type="RefSeq" id="WP_302120081.1">
    <property type="nucleotide sequence ID" value="NZ_SJPU01000003.1"/>
</dbReference>
<evidence type="ECO:0000313" key="4">
    <source>
        <dbReference type="Proteomes" id="UP000319908"/>
    </source>
</evidence>
<organism evidence="3 4">
    <name type="scientific">Allorhodopirellula heiligendammensis</name>
    <dbReference type="NCBI Taxonomy" id="2714739"/>
    <lineage>
        <taxon>Bacteria</taxon>
        <taxon>Pseudomonadati</taxon>
        <taxon>Planctomycetota</taxon>
        <taxon>Planctomycetia</taxon>
        <taxon>Pirellulales</taxon>
        <taxon>Pirellulaceae</taxon>
        <taxon>Allorhodopirellula</taxon>
    </lineage>
</organism>
<feature type="region of interest" description="Disordered" evidence="1">
    <location>
        <begin position="1"/>
        <end position="47"/>
    </location>
</feature>
<dbReference type="SUPFAM" id="SSF55486">
    <property type="entry name" value="Metalloproteases ('zincins'), catalytic domain"/>
    <property type="match status" value="1"/>
</dbReference>
<dbReference type="Pfam" id="PF00404">
    <property type="entry name" value="Dockerin_1"/>
    <property type="match status" value="1"/>
</dbReference>
<feature type="domain" description="GEVED" evidence="2">
    <location>
        <begin position="898"/>
        <end position="981"/>
    </location>
</feature>
<evidence type="ECO:0000313" key="3">
    <source>
        <dbReference type="EMBL" id="TWU10741.1"/>
    </source>
</evidence>
<feature type="region of interest" description="Disordered" evidence="1">
    <location>
        <begin position="1785"/>
        <end position="1804"/>
    </location>
</feature>
<dbReference type="InterPro" id="IPR036439">
    <property type="entry name" value="Dockerin_dom_sf"/>
</dbReference>
<accession>A0A5C6BGW8</accession>
<keyword evidence="4" id="KW-1185">Reference proteome</keyword>
<dbReference type="EMBL" id="SJPU01000003">
    <property type="protein sequence ID" value="TWU10741.1"/>
    <property type="molecule type" value="Genomic_DNA"/>
</dbReference>
<dbReference type="InterPro" id="IPR045474">
    <property type="entry name" value="GEVED"/>
</dbReference>
<dbReference type="SUPFAM" id="SSF63446">
    <property type="entry name" value="Type I dockerin domain"/>
    <property type="match status" value="1"/>
</dbReference>